<feature type="chain" id="PRO_5011469904" description="Secreted protein" evidence="1">
    <location>
        <begin position="26"/>
        <end position="196"/>
    </location>
</feature>
<name>A0A1I2VZ09_9BACT</name>
<evidence type="ECO:0000313" key="3">
    <source>
        <dbReference type="Proteomes" id="UP000199642"/>
    </source>
</evidence>
<dbReference type="AlphaFoldDB" id="A0A1I2VZ09"/>
<evidence type="ECO:0000313" key="2">
    <source>
        <dbReference type="EMBL" id="SFG93567.1"/>
    </source>
</evidence>
<evidence type="ECO:0000256" key="1">
    <source>
        <dbReference type="SAM" id="SignalP"/>
    </source>
</evidence>
<gene>
    <name evidence="2" type="ORF">SAMN04487988_1116</name>
</gene>
<reference evidence="3" key="1">
    <citation type="submission" date="2016-10" db="EMBL/GenBank/DDBJ databases">
        <authorList>
            <person name="Varghese N."/>
            <person name="Submissions S."/>
        </authorList>
    </citation>
    <scope>NUCLEOTIDE SEQUENCE [LARGE SCALE GENOMIC DNA]</scope>
    <source>
        <strain evidence="3">DSM 19315</strain>
    </source>
</reference>
<protein>
    <recommendedName>
        <fullName evidence="4">Secreted protein</fullName>
    </recommendedName>
</protein>
<sequence>MTQKPFQMKNALTLFFLFFAVQSSAQIKGSQDFWETLAKHCGNAYEGQLVNPESDPRFEGRLIMHVRSCEEDAIRIPFFVGEDRSRTWMLTKEDDRIKLKHDHCHEDGSEDEITQYGGISSNTGFSAMQLFPADQETTDLIPYAAGNVWWITVDEEAFTYNLRRIGSETYFSVKFDLTKPVETPPAPWGWDNQTKK</sequence>
<accession>A0A1I2VZ09</accession>
<dbReference type="Proteomes" id="UP000199642">
    <property type="component" value="Unassembled WGS sequence"/>
</dbReference>
<organism evidence="2 3">
    <name type="scientific">Algoriphagus hitonicola</name>
    <dbReference type="NCBI Taxonomy" id="435880"/>
    <lineage>
        <taxon>Bacteria</taxon>
        <taxon>Pseudomonadati</taxon>
        <taxon>Bacteroidota</taxon>
        <taxon>Cytophagia</taxon>
        <taxon>Cytophagales</taxon>
        <taxon>Cyclobacteriaceae</taxon>
        <taxon>Algoriphagus</taxon>
    </lineage>
</organism>
<keyword evidence="3" id="KW-1185">Reference proteome</keyword>
<feature type="signal peptide" evidence="1">
    <location>
        <begin position="1"/>
        <end position="25"/>
    </location>
</feature>
<keyword evidence="1" id="KW-0732">Signal</keyword>
<dbReference type="EMBL" id="FOPC01000011">
    <property type="protein sequence ID" value="SFG93567.1"/>
    <property type="molecule type" value="Genomic_DNA"/>
</dbReference>
<proteinExistence type="predicted"/>
<dbReference type="STRING" id="435880.SAMN04487988_1116"/>
<evidence type="ECO:0008006" key="4">
    <source>
        <dbReference type="Google" id="ProtNLM"/>
    </source>
</evidence>